<reference evidence="11 12" key="1">
    <citation type="submission" date="2020-03" db="EMBL/GenBank/DDBJ databases">
        <title>Genomic Encyclopedia of Type Strains, Phase IV (KMG-IV): sequencing the most valuable type-strain genomes for metagenomic binning, comparative biology and taxonomic classification.</title>
        <authorList>
            <person name="Goeker M."/>
        </authorList>
    </citation>
    <scope>NUCLEOTIDE SEQUENCE [LARGE SCALE GENOMIC DNA]</scope>
    <source>
        <strain evidence="11 12">DSM 26613</strain>
    </source>
</reference>
<evidence type="ECO:0000256" key="5">
    <source>
        <dbReference type="ARBA" id="ARBA00022692"/>
    </source>
</evidence>
<feature type="transmembrane region" description="Helical" evidence="9">
    <location>
        <begin position="90"/>
        <end position="112"/>
    </location>
</feature>
<dbReference type="Proteomes" id="UP000783934">
    <property type="component" value="Unassembled WGS sequence"/>
</dbReference>
<comment type="caution">
    <text evidence="11">The sequence shown here is derived from an EMBL/GenBank/DDBJ whole genome shotgun (WGS) entry which is preliminary data.</text>
</comment>
<comment type="subcellular location">
    <subcellularLocation>
        <location evidence="1 9">Cell inner membrane</location>
        <topology evidence="1 9">Multi-pass membrane protein</topology>
    </subcellularLocation>
</comment>
<keyword evidence="2 9" id="KW-0813">Transport</keyword>
<comment type="function">
    <text evidence="9">Part of the tripartite ATP-independent periplasmic (TRAP) transport system.</text>
</comment>
<dbReference type="RefSeq" id="WP_167661365.1">
    <property type="nucleotide sequence ID" value="NZ_BMCQ01000006.1"/>
</dbReference>
<keyword evidence="3" id="KW-1003">Cell membrane</keyword>
<dbReference type="PANTHER" id="PTHR35011">
    <property type="entry name" value="2,3-DIKETO-L-GULONATE TRAP TRANSPORTER SMALL PERMEASE PROTEIN YIAM"/>
    <property type="match status" value="1"/>
</dbReference>
<keyword evidence="5 9" id="KW-0812">Transmembrane</keyword>
<dbReference type="InterPro" id="IPR055348">
    <property type="entry name" value="DctQ"/>
</dbReference>
<feature type="domain" description="Tripartite ATP-independent periplasmic transporters DctQ component" evidence="10">
    <location>
        <begin position="28"/>
        <end position="157"/>
    </location>
</feature>
<keyword evidence="7 9" id="KW-0472">Membrane</keyword>
<organism evidence="11 12">
    <name type="scientific">Paenalcaligenes hominis</name>
    <dbReference type="NCBI Taxonomy" id="643674"/>
    <lineage>
        <taxon>Bacteria</taxon>
        <taxon>Pseudomonadati</taxon>
        <taxon>Pseudomonadota</taxon>
        <taxon>Betaproteobacteria</taxon>
        <taxon>Burkholderiales</taxon>
        <taxon>Alcaligenaceae</taxon>
        <taxon>Paenalcaligenes</taxon>
    </lineage>
</organism>
<dbReference type="EMBL" id="JAATIZ010000003">
    <property type="protein sequence ID" value="NJB65302.1"/>
    <property type="molecule type" value="Genomic_DNA"/>
</dbReference>
<dbReference type="Pfam" id="PF04290">
    <property type="entry name" value="DctQ"/>
    <property type="match status" value="1"/>
</dbReference>
<evidence type="ECO:0000256" key="2">
    <source>
        <dbReference type="ARBA" id="ARBA00022448"/>
    </source>
</evidence>
<proteinExistence type="inferred from homology"/>
<evidence type="ECO:0000256" key="4">
    <source>
        <dbReference type="ARBA" id="ARBA00022519"/>
    </source>
</evidence>
<keyword evidence="6 9" id="KW-1133">Transmembrane helix</keyword>
<evidence type="ECO:0000256" key="1">
    <source>
        <dbReference type="ARBA" id="ARBA00004429"/>
    </source>
</evidence>
<feature type="transmembrane region" description="Helical" evidence="9">
    <location>
        <begin position="132"/>
        <end position="154"/>
    </location>
</feature>
<gene>
    <name evidence="11" type="ORF">GGR41_001551</name>
</gene>
<evidence type="ECO:0000256" key="6">
    <source>
        <dbReference type="ARBA" id="ARBA00022989"/>
    </source>
</evidence>
<comment type="similarity">
    <text evidence="8 9">Belongs to the TRAP transporter small permease family.</text>
</comment>
<evidence type="ECO:0000256" key="7">
    <source>
        <dbReference type="ARBA" id="ARBA00023136"/>
    </source>
</evidence>
<evidence type="ECO:0000256" key="3">
    <source>
        <dbReference type="ARBA" id="ARBA00022475"/>
    </source>
</evidence>
<dbReference type="PANTHER" id="PTHR35011:SF2">
    <property type="entry name" value="2,3-DIKETO-L-GULONATE TRAP TRANSPORTER SMALL PERMEASE PROTEIN YIAM"/>
    <property type="match status" value="1"/>
</dbReference>
<dbReference type="InterPro" id="IPR007387">
    <property type="entry name" value="TRAP_DctQ"/>
</dbReference>
<feature type="transmembrane region" description="Helical" evidence="9">
    <location>
        <begin position="53"/>
        <end position="69"/>
    </location>
</feature>
<sequence>MLSALNRIDFFISRIEKALLVFFGLALTTIMIAQVILRYFFSSPIFWAEEISVQFLIFITVFGISYITQQKQHISIDFLLSQIKSEKKRIAEIITGILFFILMIGLCFYSWEWVLRADVQMEKSGTTGLPRWYTYAAFPVALSCLCWHQFIVVINRFFNKNKEG</sequence>
<evidence type="ECO:0000313" key="11">
    <source>
        <dbReference type="EMBL" id="NJB65302.1"/>
    </source>
</evidence>
<evidence type="ECO:0000256" key="8">
    <source>
        <dbReference type="ARBA" id="ARBA00038436"/>
    </source>
</evidence>
<keyword evidence="4 9" id="KW-0997">Cell inner membrane</keyword>
<accession>A0ABX0WRB6</accession>
<keyword evidence="12" id="KW-1185">Reference proteome</keyword>
<evidence type="ECO:0000256" key="9">
    <source>
        <dbReference type="RuleBase" id="RU369079"/>
    </source>
</evidence>
<name>A0ABX0WRB6_9BURK</name>
<feature type="transmembrane region" description="Helical" evidence="9">
    <location>
        <begin position="20"/>
        <end position="41"/>
    </location>
</feature>
<evidence type="ECO:0000313" key="12">
    <source>
        <dbReference type="Proteomes" id="UP000783934"/>
    </source>
</evidence>
<protein>
    <recommendedName>
        <fullName evidence="9">TRAP transporter small permease protein</fullName>
    </recommendedName>
</protein>
<comment type="subunit">
    <text evidence="9">The complex comprises the extracytoplasmic solute receptor protein and the two transmembrane proteins.</text>
</comment>
<evidence type="ECO:0000259" key="10">
    <source>
        <dbReference type="Pfam" id="PF04290"/>
    </source>
</evidence>